<keyword evidence="1" id="KW-1133">Transmembrane helix</keyword>
<accession>A0ABS1WLR6</accession>
<organism evidence="2 3">
    <name type="scientific">Olleya sediminilitoris</name>
    <dbReference type="NCBI Taxonomy" id="2795739"/>
    <lineage>
        <taxon>Bacteria</taxon>
        <taxon>Pseudomonadati</taxon>
        <taxon>Bacteroidota</taxon>
        <taxon>Flavobacteriia</taxon>
        <taxon>Flavobacteriales</taxon>
        <taxon>Flavobacteriaceae</taxon>
    </lineage>
</organism>
<protein>
    <recommendedName>
        <fullName evidence="4">Zinc-ribbon 15 domain-containing protein</fullName>
    </recommendedName>
</protein>
<name>A0ABS1WLR6_9FLAO</name>
<reference evidence="2 3" key="1">
    <citation type="submission" date="2020-12" db="EMBL/GenBank/DDBJ databases">
        <title>Olleya sediminilitoris sp. nov., isolated from a tidal flat.</title>
        <authorList>
            <person name="Park S."/>
            <person name="Yoon J.-H."/>
        </authorList>
    </citation>
    <scope>NUCLEOTIDE SEQUENCE [LARGE SCALE GENOMIC DNA]</scope>
    <source>
        <strain evidence="2 3">YSTF-M6</strain>
    </source>
</reference>
<dbReference type="RefSeq" id="WP_203000498.1">
    <property type="nucleotide sequence ID" value="NZ_JAEMEF010000007.1"/>
</dbReference>
<dbReference type="Proteomes" id="UP000605013">
    <property type="component" value="Unassembled WGS sequence"/>
</dbReference>
<gene>
    <name evidence="2" type="ORF">JAO71_09620</name>
</gene>
<comment type="caution">
    <text evidence="2">The sequence shown here is derived from an EMBL/GenBank/DDBJ whole genome shotgun (WGS) entry which is preliminary data.</text>
</comment>
<evidence type="ECO:0000313" key="2">
    <source>
        <dbReference type="EMBL" id="MBL7560061.1"/>
    </source>
</evidence>
<evidence type="ECO:0000256" key="1">
    <source>
        <dbReference type="SAM" id="Phobius"/>
    </source>
</evidence>
<keyword evidence="1" id="KW-0472">Membrane</keyword>
<proteinExistence type="predicted"/>
<feature type="transmembrane region" description="Helical" evidence="1">
    <location>
        <begin position="88"/>
        <end position="107"/>
    </location>
</feature>
<sequence>MIFYGRKATTIKEGRLVNVNCPNCEDGRTMRYSIFGKYAYLYWIPMFPLGKENILECTNCHKTFDLKSLPNSIKEKFNIEKADAKYPIWYFSGLAVLVLLISFAVYTSKKDDENDKRYIKEPMIGDVYSVETSQSGYYSTMKVNKVTKDSIFVIYNDVLIDRKSKVYKIDKAKNYTTETDGYTRSEIQSLFDKQTIYEVDRD</sequence>
<evidence type="ECO:0000313" key="3">
    <source>
        <dbReference type="Proteomes" id="UP000605013"/>
    </source>
</evidence>
<dbReference type="EMBL" id="JAEMEF010000007">
    <property type="protein sequence ID" value="MBL7560061.1"/>
    <property type="molecule type" value="Genomic_DNA"/>
</dbReference>
<keyword evidence="3" id="KW-1185">Reference proteome</keyword>
<keyword evidence="1" id="KW-0812">Transmembrane</keyword>
<evidence type="ECO:0008006" key="4">
    <source>
        <dbReference type="Google" id="ProtNLM"/>
    </source>
</evidence>